<proteinExistence type="predicted"/>
<evidence type="ECO:0000313" key="2">
    <source>
        <dbReference type="EMBL" id="QQZ52010.1"/>
    </source>
</evidence>
<dbReference type="PANTHER" id="PTHR48228:SF5">
    <property type="entry name" value="ALPHA-METHYLACYL-COA RACEMASE"/>
    <property type="match status" value="1"/>
</dbReference>
<dbReference type="InterPro" id="IPR023606">
    <property type="entry name" value="CoA-Trfase_III_dom_1_sf"/>
</dbReference>
<protein>
    <submittedName>
        <fullName evidence="2">CoA transferase</fullName>
    </submittedName>
</protein>
<feature type="compositionally biased region" description="Basic residues" evidence="1">
    <location>
        <begin position="1"/>
        <end position="23"/>
    </location>
</feature>
<dbReference type="InterPro" id="IPR003673">
    <property type="entry name" value="CoA-Trfase_fam_III"/>
</dbReference>
<name>A0A974S9C1_9CAUL</name>
<sequence length="109" mass="12342">MLNVRIRRRAHRRLHPRPGRAHGRHADGDFEADIIKVEPPQGDRMKDHPGYLTWNRNKRLLTLDLATPAGIAKALELIALADVAIFDHAPGKLEALGLTPRRSRKPIRI</sequence>
<dbReference type="Pfam" id="PF02515">
    <property type="entry name" value="CoA_transf_3"/>
    <property type="match status" value="1"/>
</dbReference>
<feature type="region of interest" description="Disordered" evidence="1">
    <location>
        <begin position="1"/>
        <end position="32"/>
    </location>
</feature>
<keyword evidence="2" id="KW-0808">Transferase</keyword>
<dbReference type="SUPFAM" id="SSF89796">
    <property type="entry name" value="CoA-transferase family III (CaiB/BaiF)"/>
    <property type="match status" value="1"/>
</dbReference>
<dbReference type="GO" id="GO:0016740">
    <property type="term" value="F:transferase activity"/>
    <property type="evidence" value="ECO:0007669"/>
    <property type="project" value="UniProtKB-KW"/>
</dbReference>
<gene>
    <name evidence="2" type="ORF">JKL49_15880</name>
</gene>
<dbReference type="EMBL" id="CP068570">
    <property type="protein sequence ID" value="QQZ52010.1"/>
    <property type="molecule type" value="Genomic_DNA"/>
</dbReference>
<evidence type="ECO:0000256" key="1">
    <source>
        <dbReference type="SAM" id="MobiDB-lite"/>
    </source>
</evidence>
<reference evidence="2" key="1">
    <citation type="submission" date="2021-01" db="EMBL/GenBank/DDBJ databases">
        <title>Genome sequence of Phenylobacterium sp. 20VBR1 isolated from a valley glaceir, Ny-Alesund, Svalbard.</title>
        <authorList>
            <person name="Thomas F.A."/>
            <person name="Krishnan K.P."/>
            <person name="Sinha R.K."/>
        </authorList>
    </citation>
    <scope>NUCLEOTIDE SEQUENCE</scope>
    <source>
        <strain evidence="2">20VBR1</strain>
    </source>
</reference>
<accession>A0A974S9C1</accession>
<organism evidence="2">
    <name type="scientific">Phenylobacterium glaciei</name>
    <dbReference type="NCBI Taxonomy" id="2803784"/>
    <lineage>
        <taxon>Bacteria</taxon>
        <taxon>Pseudomonadati</taxon>
        <taxon>Pseudomonadota</taxon>
        <taxon>Alphaproteobacteria</taxon>
        <taxon>Caulobacterales</taxon>
        <taxon>Caulobacteraceae</taxon>
        <taxon>Phenylobacterium</taxon>
    </lineage>
</organism>
<dbReference type="PANTHER" id="PTHR48228">
    <property type="entry name" value="SUCCINYL-COA--D-CITRAMALATE COA-TRANSFERASE"/>
    <property type="match status" value="1"/>
</dbReference>
<dbReference type="Gene3D" id="3.40.50.10540">
    <property type="entry name" value="Crotonobetainyl-coa:carnitine coa-transferase, domain 1"/>
    <property type="match status" value="1"/>
</dbReference>
<dbReference type="AlphaFoldDB" id="A0A974S9C1"/>
<dbReference type="InterPro" id="IPR050509">
    <property type="entry name" value="CoA-transferase_III"/>
</dbReference>